<accession>A0ABW5NR83</accession>
<evidence type="ECO:0000256" key="5">
    <source>
        <dbReference type="ARBA" id="ARBA00023237"/>
    </source>
</evidence>
<keyword evidence="9" id="KW-1185">Reference proteome</keyword>
<dbReference type="PANTHER" id="PTHR12815:SF47">
    <property type="entry name" value="TRANSLOCATION AND ASSEMBLY MODULE SUBUNIT TAMA"/>
    <property type="match status" value="1"/>
</dbReference>
<dbReference type="Proteomes" id="UP001597480">
    <property type="component" value="Unassembled WGS sequence"/>
</dbReference>
<keyword evidence="4" id="KW-0472">Membrane</keyword>
<keyword evidence="2" id="KW-0812">Transmembrane</keyword>
<dbReference type="RefSeq" id="WP_379819286.1">
    <property type="nucleotide sequence ID" value="NZ_JBHUMD010000002.1"/>
</dbReference>
<evidence type="ECO:0000256" key="4">
    <source>
        <dbReference type="ARBA" id="ARBA00023136"/>
    </source>
</evidence>
<dbReference type="InterPro" id="IPR039910">
    <property type="entry name" value="D15-like"/>
</dbReference>
<evidence type="ECO:0000313" key="9">
    <source>
        <dbReference type="Proteomes" id="UP001597480"/>
    </source>
</evidence>
<evidence type="ECO:0000256" key="3">
    <source>
        <dbReference type="ARBA" id="ARBA00022729"/>
    </source>
</evidence>
<feature type="domain" description="Bacterial surface antigen (D15)" evidence="6">
    <location>
        <begin position="370"/>
        <end position="738"/>
    </location>
</feature>
<keyword evidence="3" id="KW-0732">Signal</keyword>
<dbReference type="Pfam" id="PF01103">
    <property type="entry name" value="Omp85"/>
    <property type="match status" value="1"/>
</dbReference>
<evidence type="ECO:0000259" key="7">
    <source>
        <dbReference type="Pfam" id="PF07244"/>
    </source>
</evidence>
<dbReference type="PROSITE" id="PS51257">
    <property type="entry name" value="PROKAR_LIPOPROTEIN"/>
    <property type="match status" value="1"/>
</dbReference>
<dbReference type="Gene3D" id="3.10.20.310">
    <property type="entry name" value="membrane protein fhac"/>
    <property type="match status" value="1"/>
</dbReference>
<reference evidence="9" key="1">
    <citation type="journal article" date="2019" name="Int. J. Syst. Evol. Microbiol.">
        <title>The Global Catalogue of Microorganisms (GCM) 10K type strain sequencing project: providing services to taxonomists for standard genome sequencing and annotation.</title>
        <authorList>
            <consortium name="The Broad Institute Genomics Platform"/>
            <consortium name="The Broad Institute Genome Sequencing Center for Infectious Disease"/>
            <person name="Wu L."/>
            <person name="Ma J."/>
        </authorList>
    </citation>
    <scope>NUCLEOTIDE SEQUENCE [LARGE SCALE GENOMIC DNA]</scope>
    <source>
        <strain evidence="9">KCTC 42107</strain>
    </source>
</reference>
<comment type="caution">
    <text evidence="8">The sequence shown here is derived from an EMBL/GenBank/DDBJ whole genome shotgun (WGS) entry which is preliminary data.</text>
</comment>
<evidence type="ECO:0000256" key="1">
    <source>
        <dbReference type="ARBA" id="ARBA00004370"/>
    </source>
</evidence>
<dbReference type="PANTHER" id="PTHR12815">
    <property type="entry name" value="SORTING AND ASSEMBLY MACHINERY SAMM50 PROTEIN FAMILY MEMBER"/>
    <property type="match status" value="1"/>
</dbReference>
<evidence type="ECO:0000313" key="8">
    <source>
        <dbReference type="EMBL" id="MFD2600584.1"/>
    </source>
</evidence>
<name>A0ABW5NR83_9FLAO</name>
<dbReference type="Pfam" id="PF07244">
    <property type="entry name" value="POTRA"/>
    <property type="match status" value="1"/>
</dbReference>
<proteinExistence type="predicted"/>
<comment type="subcellular location">
    <subcellularLocation>
        <location evidence="1">Membrane</location>
    </subcellularLocation>
</comment>
<feature type="domain" description="POTRA" evidence="7">
    <location>
        <begin position="177"/>
        <end position="214"/>
    </location>
</feature>
<dbReference type="InterPro" id="IPR010827">
    <property type="entry name" value="BamA/TamA_POTRA"/>
</dbReference>
<gene>
    <name evidence="8" type="ORF">ACFSR3_00830</name>
</gene>
<evidence type="ECO:0000259" key="6">
    <source>
        <dbReference type="Pfam" id="PF01103"/>
    </source>
</evidence>
<organism evidence="8 9">
    <name type="scientific">Flavobacterium suzhouense</name>
    <dbReference type="NCBI Taxonomy" id="1529638"/>
    <lineage>
        <taxon>Bacteria</taxon>
        <taxon>Pseudomonadati</taxon>
        <taxon>Bacteroidota</taxon>
        <taxon>Flavobacteriia</taxon>
        <taxon>Flavobacteriales</taxon>
        <taxon>Flavobacteriaceae</taxon>
        <taxon>Flavobacterium</taxon>
    </lineage>
</organism>
<protein>
    <submittedName>
        <fullName evidence="8">BamA/TamA family outer membrane protein</fullName>
    </submittedName>
</protein>
<sequence length="771" mass="88913">MKIKPIYYIPFLLLLVYSCSNTKYLPEGEMLYTGAEVKIEDSLMSKSDKKALKSEMQELLRPKPNRTILGWRFKLSMYNFAGEPKKEKGFQYWLRNKVGEPPVTFSQVDMDYNADVLQNRAENRGYFKSRTSADSTSSNRKAKAIYTVKPGKQYTIRNVIWPDSLGTRLDSAVTRTKRRTRLKQGSPYDLDKIKDERNRIDERLKEKGYFFFNPDYLIIRVDSTVGDHQVDLRIRLKDDVPERAKKVYTINNIFIYPNYSLSAASDTLSTPTENDSVTRYKDYTIIDKEHNFRPIIYDRTLYFHKGDIYNRKDHNLSLNRLVNLGTFRFVKNQFKISDSLDTALDTYYFLTPLPKKSIQMELSAKTNSANYNGSELTVNWSNRNTFKAAELLSISAFGGLEVQMAGQNKGYNVYRIGSDVSLTWPRFITPIKVETPSAYVPRTKVAIGYEYQNRQKLYSLNSFKTSFGYLWKEDITKEHELKVFDAIFVSPSHVTEEYRNRIKDDQSGSLQRAIDKQLIFGPTYSYTYTNTMRQFKKNTIYYKGSLDLAGNITGLVTGANIKKGDTISVFGVPFSQYAKTEHDFRFYHKFSKNSQLATRATIGFGYPYGNSSELPYIRQFFVGGTNSIRAFRARSIGPGTYRDTTVTANSFLPDQSGDIKMEINAEYRMKLYSVVHGAIFVDAGNIWLWNKKDGMEGAEISKDFYKEFAVGTGIGLRLDLSFLILRLDGAFPLRKPWLPDGDRWVLDDIDVGSKYWRKENFVLNLAIGYPF</sequence>
<dbReference type="Gene3D" id="2.40.160.50">
    <property type="entry name" value="membrane protein fhac: a member of the omp85/tpsb transporter family"/>
    <property type="match status" value="1"/>
</dbReference>
<dbReference type="EMBL" id="JBHUMD010000002">
    <property type="protein sequence ID" value="MFD2600584.1"/>
    <property type="molecule type" value="Genomic_DNA"/>
</dbReference>
<dbReference type="InterPro" id="IPR000184">
    <property type="entry name" value="Bac_surfAg_D15"/>
</dbReference>
<evidence type="ECO:0000256" key="2">
    <source>
        <dbReference type="ARBA" id="ARBA00022692"/>
    </source>
</evidence>
<keyword evidence="5" id="KW-0998">Cell outer membrane</keyword>